<evidence type="ECO:0000313" key="2">
    <source>
        <dbReference type="Proteomes" id="UP000276215"/>
    </source>
</evidence>
<reference evidence="1 2" key="1">
    <citation type="journal article" date="2018" name="Nat. Ecol. Evol.">
        <title>Pezizomycetes genomes reveal the molecular basis of ectomycorrhizal truffle lifestyle.</title>
        <authorList>
            <person name="Murat C."/>
            <person name="Payen T."/>
            <person name="Noel B."/>
            <person name="Kuo A."/>
            <person name="Morin E."/>
            <person name="Chen J."/>
            <person name="Kohler A."/>
            <person name="Krizsan K."/>
            <person name="Balestrini R."/>
            <person name="Da Silva C."/>
            <person name="Montanini B."/>
            <person name="Hainaut M."/>
            <person name="Levati E."/>
            <person name="Barry K.W."/>
            <person name="Belfiori B."/>
            <person name="Cichocki N."/>
            <person name="Clum A."/>
            <person name="Dockter R.B."/>
            <person name="Fauchery L."/>
            <person name="Guy J."/>
            <person name="Iotti M."/>
            <person name="Le Tacon F."/>
            <person name="Lindquist E.A."/>
            <person name="Lipzen A."/>
            <person name="Malagnac F."/>
            <person name="Mello A."/>
            <person name="Molinier V."/>
            <person name="Miyauchi S."/>
            <person name="Poulain J."/>
            <person name="Riccioni C."/>
            <person name="Rubini A."/>
            <person name="Sitrit Y."/>
            <person name="Splivallo R."/>
            <person name="Traeger S."/>
            <person name="Wang M."/>
            <person name="Zifcakova L."/>
            <person name="Wipf D."/>
            <person name="Zambonelli A."/>
            <person name="Paolocci F."/>
            <person name="Nowrousian M."/>
            <person name="Ottonello S."/>
            <person name="Baldrian P."/>
            <person name="Spatafora J.W."/>
            <person name="Henrissat B."/>
            <person name="Nagy L.G."/>
            <person name="Aury J.M."/>
            <person name="Wincker P."/>
            <person name="Grigoriev I.V."/>
            <person name="Bonfante P."/>
            <person name="Martin F.M."/>
        </authorList>
    </citation>
    <scope>NUCLEOTIDE SEQUENCE [LARGE SCALE GENOMIC DNA]</scope>
    <source>
        <strain evidence="1 2">120613-1</strain>
    </source>
</reference>
<protein>
    <recommendedName>
        <fullName evidence="3">DDE-1 domain-containing protein</fullName>
    </recommendedName>
</protein>
<dbReference type="AlphaFoldDB" id="A0A3N4J8R0"/>
<evidence type="ECO:0008006" key="3">
    <source>
        <dbReference type="Google" id="ProtNLM"/>
    </source>
</evidence>
<dbReference type="STRING" id="1336337.A0A3N4J8R0"/>
<gene>
    <name evidence="1" type="ORF">L873DRAFT_1704303</name>
</gene>
<dbReference type="OrthoDB" id="5425161at2759"/>
<feature type="non-terminal residue" evidence="1">
    <location>
        <position position="1"/>
    </location>
</feature>
<proteinExistence type="predicted"/>
<sequence>FCLNAKTIPLSLSAHSTHLLQLLDFGLFSPSQCHYIFMVSIHSIVISYEINLKKQIELLMLAQRLAFTVKNILSAWEAVGIFSFNPHHALGVAK</sequence>
<keyword evidence="2" id="KW-1185">Reference proteome</keyword>
<dbReference type="Proteomes" id="UP000276215">
    <property type="component" value="Unassembled WGS sequence"/>
</dbReference>
<dbReference type="EMBL" id="ML120448">
    <property type="protein sequence ID" value="RPA93677.1"/>
    <property type="molecule type" value="Genomic_DNA"/>
</dbReference>
<evidence type="ECO:0000313" key="1">
    <source>
        <dbReference type="EMBL" id="RPA93677.1"/>
    </source>
</evidence>
<organism evidence="1 2">
    <name type="scientific">Choiromyces venosus 120613-1</name>
    <dbReference type="NCBI Taxonomy" id="1336337"/>
    <lineage>
        <taxon>Eukaryota</taxon>
        <taxon>Fungi</taxon>
        <taxon>Dikarya</taxon>
        <taxon>Ascomycota</taxon>
        <taxon>Pezizomycotina</taxon>
        <taxon>Pezizomycetes</taxon>
        <taxon>Pezizales</taxon>
        <taxon>Tuberaceae</taxon>
        <taxon>Choiromyces</taxon>
    </lineage>
</organism>
<accession>A0A3N4J8R0</accession>
<name>A0A3N4J8R0_9PEZI</name>